<dbReference type="OrthoDB" id="3231772at2759"/>
<keyword evidence="2" id="KW-1185">Reference proteome</keyword>
<accession>A0A4Y7T711</accession>
<name>A0A4Y7T711_COPMI</name>
<comment type="caution">
    <text evidence="1">The sequence shown here is derived from an EMBL/GenBank/DDBJ whole genome shotgun (WGS) entry which is preliminary data.</text>
</comment>
<protein>
    <submittedName>
        <fullName evidence="1">Uncharacterized protein</fullName>
    </submittedName>
</protein>
<reference evidence="1 2" key="1">
    <citation type="journal article" date="2019" name="Nat. Ecol. Evol.">
        <title>Megaphylogeny resolves global patterns of mushroom evolution.</title>
        <authorList>
            <person name="Varga T."/>
            <person name="Krizsan K."/>
            <person name="Foldi C."/>
            <person name="Dima B."/>
            <person name="Sanchez-Garcia M."/>
            <person name="Sanchez-Ramirez S."/>
            <person name="Szollosi G.J."/>
            <person name="Szarkandi J.G."/>
            <person name="Papp V."/>
            <person name="Albert L."/>
            <person name="Andreopoulos W."/>
            <person name="Angelini C."/>
            <person name="Antonin V."/>
            <person name="Barry K.W."/>
            <person name="Bougher N.L."/>
            <person name="Buchanan P."/>
            <person name="Buyck B."/>
            <person name="Bense V."/>
            <person name="Catcheside P."/>
            <person name="Chovatia M."/>
            <person name="Cooper J."/>
            <person name="Damon W."/>
            <person name="Desjardin D."/>
            <person name="Finy P."/>
            <person name="Geml J."/>
            <person name="Haridas S."/>
            <person name="Hughes K."/>
            <person name="Justo A."/>
            <person name="Karasinski D."/>
            <person name="Kautmanova I."/>
            <person name="Kiss B."/>
            <person name="Kocsube S."/>
            <person name="Kotiranta H."/>
            <person name="LaButti K.M."/>
            <person name="Lechner B.E."/>
            <person name="Liimatainen K."/>
            <person name="Lipzen A."/>
            <person name="Lukacs Z."/>
            <person name="Mihaltcheva S."/>
            <person name="Morgado L.N."/>
            <person name="Niskanen T."/>
            <person name="Noordeloos M.E."/>
            <person name="Ohm R.A."/>
            <person name="Ortiz-Santana B."/>
            <person name="Ovrebo C."/>
            <person name="Racz N."/>
            <person name="Riley R."/>
            <person name="Savchenko A."/>
            <person name="Shiryaev A."/>
            <person name="Soop K."/>
            <person name="Spirin V."/>
            <person name="Szebenyi C."/>
            <person name="Tomsovsky M."/>
            <person name="Tulloss R.E."/>
            <person name="Uehling J."/>
            <person name="Grigoriev I.V."/>
            <person name="Vagvolgyi C."/>
            <person name="Papp T."/>
            <person name="Martin F.M."/>
            <person name="Miettinen O."/>
            <person name="Hibbett D.S."/>
            <person name="Nagy L.G."/>
        </authorList>
    </citation>
    <scope>NUCLEOTIDE SEQUENCE [LARGE SCALE GENOMIC DNA]</scope>
    <source>
        <strain evidence="1 2">FP101781</strain>
    </source>
</reference>
<dbReference type="AlphaFoldDB" id="A0A4Y7T711"/>
<evidence type="ECO:0000313" key="2">
    <source>
        <dbReference type="Proteomes" id="UP000298030"/>
    </source>
</evidence>
<feature type="non-terminal residue" evidence="1">
    <location>
        <position position="1"/>
    </location>
</feature>
<gene>
    <name evidence="1" type="ORF">FA13DRAFT_1573202</name>
</gene>
<proteinExistence type="predicted"/>
<feature type="non-terminal residue" evidence="1">
    <location>
        <position position="87"/>
    </location>
</feature>
<evidence type="ECO:0000313" key="1">
    <source>
        <dbReference type="EMBL" id="TEB29935.1"/>
    </source>
</evidence>
<dbReference type="Proteomes" id="UP000298030">
    <property type="component" value="Unassembled WGS sequence"/>
</dbReference>
<sequence length="87" mass="10085">FAFARVKGETCLVQVPCSAPQSAFLPIDVNVFKHEFITIFRFSESTTLHPADFQILEPIDDSLLRYEEENDTVFLAKSLMERLRRFT</sequence>
<dbReference type="EMBL" id="QPFP01000025">
    <property type="protein sequence ID" value="TEB29935.1"/>
    <property type="molecule type" value="Genomic_DNA"/>
</dbReference>
<organism evidence="1 2">
    <name type="scientific">Coprinellus micaceus</name>
    <name type="common">Glistening ink-cap mushroom</name>
    <name type="synonym">Coprinus micaceus</name>
    <dbReference type="NCBI Taxonomy" id="71717"/>
    <lineage>
        <taxon>Eukaryota</taxon>
        <taxon>Fungi</taxon>
        <taxon>Dikarya</taxon>
        <taxon>Basidiomycota</taxon>
        <taxon>Agaricomycotina</taxon>
        <taxon>Agaricomycetes</taxon>
        <taxon>Agaricomycetidae</taxon>
        <taxon>Agaricales</taxon>
        <taxon>Agaricineae</taxon>
        <taxon>Psathyrellaceae</taxon>
        <taxon>Coprinellus</taxon>
    </lineage>
</organism>